<organism evidence="2 3">
    <name type="scientific">Ficus carica</name>
    <name type="common">Common fig</name>
    <dbReference type="NCBI Taxonomy" id="3494"/>
    <lineage>
        <taxon>Eukaryota</taxon>
        <taxon>Viridiplantae</taxon>
        <taxon>Streptophyta</taxon>
        <taxon>Embryophyta</taxon>
        <taxon>Tracheophyta</taxon>
        <taxon>Spermatophyta</taxon>
        <taxon>Magnoliopsida</taxon>
        <taxon>eudicotyledons</taxon>
        <taxon>Gunneridae</taxon>
        <taxon>Pentapetalae</taxon>
        <taxon>rosids</taxon>
        <taxon>fabids</taxon>
        <taxon>Rosales</taxon>
        <taxon>Moraceae</taxon>
        <taxon>Ficeae</taxon>
        <taxon>Ficus</taxon>
    </lineage>
</organism>
<comment type="caution">
    <text evidence="2">The sequence shown here is derived from an EMBL/GenBank/DDBJ whole genome shotgun (WGS) entry which is preliminary data.</text>
</comment>
<accession>A0AA88IZT5</accession>
<feature type="compositionally biased region" description="Basic and acidic residues" evidence="1">
    <location>
        <begin position="35"/>
        <end position="45"/>
    </location>
</feature>
<protein>
    <submittedName>
        <fullName evidence="2">Uncharacterized protein</fullName>
    </submittedName>
</protein>
<evidence type="ECO:0000256" key="1">
    <source>
        <dbReference type="SAM" id="MobiDB-lite"/>
    </source>
</evidence>
<dbReference type="AlphaFoldDB" id="A0AA88IZT5"/>
<sequence>MTDNFGSHRLAQTWSQSDVEHGSSRTKTGFSSLRPEMDRGRRGNNNDESVSLGDSSVSGLALFSALVLGRL</sequence>
<proteinExistence type="predicted"/>
<evidence type="ECO:0000313" key="2">
    <source>
        <dbReference type="EMBL" id="GMN59089.1"/>
    </source>
</evidence>
<dbReference type="EMBL" id="BTGU01000084">
    <property type="protein sequence ID" value="GMN59089.1"/>
    <property type="molecule type" value="Genomic_DNA"/>
</dbReference>
<feature type="region of interest" description="Disordered" evidence="1">
    <location>
        <begin position="1"/>
        <end position="54"/>
    </location>
</feature>
<reference evidence="2" key="1">
    <citation type="submission" date="2023-07" db="EMBL/GenBank/DDBJ databases">
        <title>draft genome sequence of fig (Ficus carica).</title>
        <authorList>
            <person name="Takahashi T."/>
            <person name="Nishimura K."/>
        </authorList>
    </citation>
    <scope>NUCLEOTIDE SEQUENCE</scope>
</reference>
<gene>
    <name evidence="2" type="ORF">TIFTF001_028189</name>
</gene>
<evidence type="ECO:0000313" key="3">
    <source>
        <dbReference type="Proteomes" id="UP001187192"/>
    </source>
</evidence>
<feature type="compositionally biased region" description="Polar residues" evidence="1">
    <location>
        <begin position="1"/>
        <end position="17"/>
    </location>
</feature>
<dbReference type="Proteomes" id="UP001187192">
    <property type="component" value="Unassembled WGS sequence"/>
</dbReference>
<keyword evidence="3" id="KW-1185">Reference proteome</keyword>
<name>A0AA88IZT5_FICCA</name>